<reference evidence="1 2" key="1">
    <citation type="submission" date="2007-05" db="EMBL/GenBank/DDBJ databases">
        <title>Complete sequence of Geobacter uraniireducens Rf4.</title>
        <authorList>
            <consortium name="US DOE Joint Genome Institute"/>
            <person name="Copeland A."/>
            <person name="Lucas S."/>
            <person name="Lapidus A."/>
            <person name="Barry K."/>
            <person name="Detter J.C."/>
            <person name="Glavina del Rio T."/>
            <person name="Hammon N."/>
            <person name="Israni S."/>
            <person name="Dalin E."/>
            <person name="Tice H."/>
            <person name="Pitluck S."/>
            <person name="Chertkov O."/>
            <person name="Brettin T."/>
            <person name="Bruce D."/>
            <person name="Han C."/>
            <person name="Schmutz J."/>
            <person name="Larimer F."/>
            <person name="Land M."/>
            <person name="Hauser L."/>
            <person name="Kyrpides N."/>
            <person name="Mikhailova N."/>
            <person name="Shelobolina E."/>
            <person name="Aklujkar M."/>
            <person name="Lovley D."/>
            <person name="Richardson P."/>
        </authorList>
    </citation>
    <scope>NUCLEOTIDE SEQUENCE [LARGE SCALE GENOMIC DNA]</scope>
    <source>
        <strain evidence="1 2">Rf4</strain>
    </source>
</reference>
<dbReference type="InterPro" id="IPR025528">
    <property type="entry name" value="BrnA_antitoxin"/>
</dbReference>
<protein>
    <recommendedName>
        <fullName evidence="3">BrnA antitoxin family protein</fullName>
    </recommendedName>
</protein>
<dbReference type="AlphaFoldDB" id="A5GE33"/>
<keyword evidence="2" id="KW-1185">Reference proteome</keyword>
<evidence type="ECO:0000313" key="2">
    <source>
        <dbReference type="Proteomes" id="UP000006695"/>
    </source>
</evidence>
<proteinExistence type="predicted"/>
<dbReference type="Pfam" id="PF14384">
    <property type="entry name" value="BrnA_antitoxin"/>
    <property type="match status" value="1"/>
</dbReference>
<dbReference type="RefSeq" id="WP_011938403.1">
    <property type="nucleotide sequence ID" value="NC_009483.1"/>
</dbReference>
<gene>
    <name evidence="1" type="ordered locus">Gura_1489</name>
</gene>
<evidence type="ECO:0000313" key="1">
    <source>
        <dbReference type="EMBL" id="ABQ25688.1"/>
    </source>
</evidence>
<name>A5GE33_GEOUR</name>
<dbReference type="EMBL" id="CP000698">
    <property type="protein sequence ID" value="ABQ25688.1"/>
    <property type="molecule type" value="Genomic_DNA"/>
</dbReference>
<sequence>MGKIVRHTSEELKAMISRGEDRTDWERLRNMTEEEIEANAYADADNPPLTDEELTAARIVRHGRGRPKKDRPKKAVSLRIDPEVLAYFKGTGKGWQSRIDAALKEWMKEHKAA</sequence>
<evidence type="ECO:0008006" key="3">
    <source>
        <dbReference type="Google" id="ProtNLM"/>
    </source>
</evidence>
<dbReference type="KEGG" id="gur:Gura_1489"/>
<dbReference type="HOGENOM" id="CLU_140900_0_2_7"/>
<accession>A5GE33</accession>
<dbReference type="Proteomes" id="UP000006695">
    <property type="component" value="Chromosome"/>
</dbReference>
<dbReference type="STRING" id="351605.Gura_1489"/>
<organism evidence="1 2">
    <name type="scientific">Geotalea uraniireducens (strain Rf4)</name>
    <name type="common">Geobacter uraniireducens</name>
    <dbReference type="NCBI Taxonomy" id="351605"/>
    <lineage>
        <taxon>Bacteria</taxon>
        <taxon>Pseudomonadati</taxon>
        <taxon>Thermodesulfobacteriota</taxon>
        <taxon>Desulfuromonadia</taxon>
        <taxon>Geobacterales</taxon>
        <taxon>Geobacteraceae</taxon>
        <taxon>Geotalea</taxon>
    </lineage>
</organism>